<keyword evidence="2" id="KW-0808">Transferase</keyword>
<feature type="active site" description="Proton donor/acceptor" evidence="6">
    <location>
        <position position="411"/>
    </location>
</feature>
<dbReference type="PROSITE" id="PS52029">
    <property type="entry name" value="LD_TPASE"/>
    <property type="match status" value="1"/>
</dbReference>
<dbReference type="RefSeq" id="WP_009643562.1">
    <property type="nucleotide sequence ID" value="NZ_CAUVNY010000044.1"/>
</dbReference>
<comment type="caution">
    <text evidence="9">The sequence shown here is derived from an EMBL/GenBank/DDBJ whole genome shotgun (WGS) entry which is preliminary data.</text>
</comment>
<evidence type="ECO:0000313" key="10">
    <source>
        <dbReference type="Proteomes" id="UP000526307"/>
    </source>
</evidence>
<dbReference type="PANTHER" id="PTHR30582">
    <property type="entry name" value="L,D-TRANSPEPTIDASE"/>
    <property type="match status" value="1"/>
</dbReference>
<feature type="domain" description="L,D-TPase catalytic" evidence="8">
    <location>
        <begin position="334"/>
        <end position="456"/>
    </location>
</feature>
<organism evidence="9 10">
    <name type="scientific">Mogibacterium timidum</name>
    <dbReference type="NCBI Taxonomy" id="35519"/>
    <lineage>
        <taxon>Bacteria</taxon>
        <taxon>Bacillati</taxon>
        <taxon>Bacillota</taxon>
        <taxon>Clostridia</taxon>
        <taxon>Peptostreptococcales</taxon>
        <taxon>Anaerovoracaceae</taxon>
        <taxon>Mogibacterium</taxon>
    </lineage>
</organism>
<keyword evidence="4 6" id="KW-0573">Peptidoglycan synthesis</keyword>
<dbReference type="GO" id="GO:0005576">
    <property type="term" value="C:extracellular region"/>
    <property type="evidence" value="ECO:0007669"/>
    <property type="project" value="TreeGrafter"/>
</dbReference>
<keyword evidence="7" id="KW-0472">Membrane</keyword>
<evidence type="ECO:0000256" key="1">
    <source>
        <dbReference type="ARBA" id="ARBA00004752"/>
    </source>
</evidence>
<dbReference type="SUPFAM" id="SSF141523">
    <property type="entry name" value="L,D-transpeptidase catalytic domain-like"/>
    <property type="match status" value="1"/>
</dbReference>
<dbReference type="GO" id="GO:0018104">
    <property type="term" value="P:peptidoglycan-protein cross-linking"/>
    <property type="evidence" value="ECO:0007669"/>
    <property type="project" value="TreeGrafter"/>
</dbReference>
<keyword evidence="10" id="KW-1185">Reference proteome</keyword>
<dbReference type="InterPro" id="IPR038063">
    <property type="entry name" value="Transpep_catalytic_dom"/>
</dbReference>
<evidence type="ECO:0000256" key="2">
    <source>
        <dbReference type="ARBA" id="ARBA00022679"/>
    </source>
</evidence>
<sequence length="457" mass="49256">MRSNNVVQELADKKTGVSKRVKIIIAIAAIIVIGTCAFGGYRYSNASTFAKGVRIDGVDVSGLNLEDAIDKVTAENNSFTIAEDGHETKEVKTSFTYDIKASMRVKMGLASIDPRVIFCKNVNYDVTLKKKSGIEKSADAIGAAVPDAQGVKYTEDAYIDYNSMTLVPEVQGDSVDFKKIAKEIADKKAADYKFTKYKMDRKKLISEPKVTADSLKDEFEFAKQYLSKPIYLNNITGTPYEIEPNALAKVILYSKTGPKYSQTGAQEIAKEIADKYAGSSLKVKTLAGYKILGNHALKINVNVDKTAESILNAAKSGEAGSIVTDQGAASAGGSHIEINLSGQSVRYVKNGNVVFTSSMVSGGPGHRTRTGIFKINAKQRNATLKGRNDDGTDYESPVSYWMPFDGGNGLHDAPWRGAFGGGIYLSGGSHGCVNMPPAMAAQLYNMIPVGTIVYVYS</sequence>
<dbReference type="AlphaFoldDB" id="A0A7Y9B1C3"/>
<dbReference type="Pfam" id="PF03734">
    <property type="entry name" value="YkuD"/>
    <property type="match status" value="1"/>
</dbReference>
<evidence type="ECO:0000256" key="6">
    <source>
        <dbReference type="PROSITE-ProRule" id="PRU01373"/>
    </source>
</evidence>
<protein>
    <submittedName>
        <fullName evidence="9">L,D-transpeptidase</fullName>
    </submittedName>
</protein>
<keyword evidence="7" id="KW-1133">Transmembrane helix</keyword>
<dbReference type="InterPro" id="IPR050979">
    <property type="entry name" value="LD-transpeptidase"/>
</dbReference>
<feature type="transmembrane region" description="Helical" evidence="7">
    <location>
        <begin position="21"/>
        <end position="41"/>
    </location>
</feature>
<keyword evidence="3 6" id="KW-0133">Cell shape</keyword>
<dbReference type="PANTHER" id="PTHR30582:SF33">
    <property type="entry name" value="EXPORTED PROTEIN"/>
    <property type="match status" value="1"/>
</dbReference>
<dbReference type="InterPro" id="IPR005490">
    <property type="entry name" value="LD_TPept_cat_dom"/>
</dbReference>
<dbReference type="GO" id="GO:0071555">
    <property type="term" value="P:cell wall organization"/>
    <property type="evidence" value="ECO:0007669"/>
    <property type="project" value="UniProtKB-UniRule"/>
</dbReference>
<proteinExistence type="predicted"/>
<dbReference type="Gene3D" id="2.40.440.10">
    <property type="entry name" value="L,D-transpeptidase catalytic domain-like"/>
    <property type="match status" value="1"/>
</dbReference>
<dbReference type="GO" id="GO:0016740">
    <property type="term" value="F:transferase activity"/>
    <property type="evidence" value="ECO:0007669"/>
    <property type="project" value="UniProtKB-KW"/>
</dbReference>
<dbReference type="GO" id="GO:0071972">
    <property type="term" value="F:peptidoglycan L,D-transpeptidase activity"/>
    <property type="evidence" value="ECO:0007669"/>
    <property type="project" value="TreeGrafter"/>
</dbReference>
<evidence type="ECO:0000256" key="4">
    <source>
        <dbReference type="ARBA" id="ARBA00022984"/>
    </source>
</evidence>
<comment type="pathway">
    <text evidence="1 6">Cell wall biogenesis; peptidoglycan biosynthesis.</text>
</comment>
<evidence type="ECO:0000256" key="7">
    <source>
        <dbReference type="SAM" id="Phobius"/>
    </source>
</evidence>
<evidence type="ECO:0000256" key="3">
    <source>
        <dbReference type="ARBA" id="ARBA00022960"/>
    </source>
</evidence>
<keyword evidence="5 6" id="KW-0961">Cell wall biogenesis/degradation</keyword>
<dbReference type="UniPathway" id="UPA00219"/>
<evidence type="ECO:0000259" key="8">
    <source>
        <dbReference type="PROSITE" id="PS52029"/>
    </source>
</evidence>
<evidence type="ECO:0000313" key="9">
    <source>
        <dbReference type="EMBL" id="NWO23376.1"/>
    </source>
</evidence>
<reference evidence="9 10" key="1">
    <citation type="submission" date="2020-06" db="EMBL/GenBank/DDBJ databases">
        <title>Mogibacterium timidum strain W9173 genomic sequence.</title>
        <authorList>
            <person name="Wade W.G."/>
            <person name="Johnston C.D."/>
            <person name="Chen T."/>
            <person name="Dewhirst F.E."/>
        </authorList>
    </citation>
    <scope>NUCLEOTIDE SEQUENCE [LARGE SCALE GENOMIC DNA]</scope>
    <source>
        <strain evidence="9 10">W9173</strain>
    </source>
</reference>
<dbReference type="GO" id="GO:0008360">
    <property type="term" value="P:regulation of cell shape"/>
    <property type="evidence" value="ECO:0007669"/>
    <property type="project" value="UniProtKB-UniRule"/>
</dbReference>
<accession>A0A7Y9B1C3</accession>
<name>A0A7Y9B1C3_9FIRM</name>
<gene>
    <name evidence="9" type="ORF">HW270_04725</name>
</gene>
<keyword evidence="7" id="KW-0812">Transmembrane</keyword>
<dbReference type="EMBL" id="JABXYR010000001">
    <property type="protein sequence ID" value="NWO23376.1"/>
    <property type="molecule type" value="Genomic_DNA"/>
</dbReference>
<dbReference type="CDD" id="cd16913">
    <property type="entry name" value="YkuD_like"/>
    <property type="match status" value="1"/>
</dbReference>
<dbReference type="Proteomes" id="UP000526307">
    <property type="component" value="Unassembled WGS sequence"/>
</dbReference>
<evidence type="ECO:0000256" key="5">
    <source>
        <dbReference type="ARBA" id="ARBA00023316"/>
    </source>
</evidence>
<feature type="active site" description="Nucleophile" evidence="6">
    <location>
        <position position="432"/>
    </location>
</feature>